<dbReference type="InterPro" id="IPR007922">
    <property type="entry name" value="DciA-like"/>
</dbReference>
<dbReference type="Pfam" id="PF05258">
    <property type="entry name" value="DciA"/>
    <property type="match status" value="1"/>
</dbReference>
<gene>
    <name evidence="1" type="ORF">DSCW_65720</name>
</gene>
<evidence type="ECO:0008006" key="3">
    <source>
        <dbReference type="Google" id="ProtNLM"/>
    </source>
</evidence>
<evidence type="ECO:0000313" key="2">
    <source>
        <dbReference type="Proteomes" id="UP000427769"/>
    </source>
</evidence>
<name>A0A5K7ZEC1_9BACT</name>
<reference evidence="1 2" key="1">
    <citation type="submission" date="2019-11" db="EMBL/GenBank/DDBJ databases">
        <title>Comparative genomics of hydrocarbon-degrading Desulfosarcina strains.</title>
        <authorList>
            <person name="Watanabe M."/>
            <person name="Kojima H."/>
            <person name="Fukui M."/>
        </authorList>
    </citation>
    <scope>NUCLEOTIDE SEQUENCE [LARGE SCALE GENOMIC DNA]</scope>
    <source>
        <strain evidence="1 2">PP31</strain>
    </source>
</reference>
<sequence length="105" mass="11725">MQKKTSSNQPLTPIGQVLDVIVDRCRSDNRGGIAHLIRIWEKTIGPPISENARPFAVKGDLLLVHVSSSAWLHQLRFLKDELLAKFNAGLESQRIGEIKFKIGPL</sequence>
<protein>
    <recommendedName>
        <fullName evidence="3">RNA-binding protein</fullName>
    </recommendedName>
</protein>
<dbReference type="RefSeq" id="WP_170302565.1">
    <property type="nucleotide sequence ID" value="NZ_AP021875.1"/>
</dbReference>
<evidence type="ECO:0000313" key="1">
    <source>
        <dbReference type="EMBL" id="BBO79155.1"/>
    </source>
</evidence>
<proteinExistence type="predicted"/>
<dbReference type="Proteomes" id="UP000427769">
    <property type="component" value="Chromosome"/>
</dbReference>
<dbReference type="AlphaFoldDB" id="A0A5K7ZEC1"/>
<keyword evidence="2" id="KW-1185">Reference proteome</keyword>
<accession>A0A5K7ZEC1</accession>
<dbReference type="PANTHER" id="PTHR36456:SF1">
    <property type="entry name" value="UPF0232 PROTEIN SCO3875"/>
    <property type="match status" value="1"/>
</dbReference>
<dbReference type="KEGG" id="dwd:DSCW_65720"/>
<dbReference type="PANTHER" id="PTHR36456">
    <property type="entry name" value="UPF0232 PROTEIN SCO3875"/>
    <property type="match status" value="1"/>
</dbReference>
<dbReference type="EMBL" id="AP021875">
    <property type="protein sequence ID" value="BBO79155.1"/>
    <property type="molecule type" value="Genomic_DNA"/>
</dbReference>
<organism evidence="1 2">
    <name type="scientific">Desulfosarcina widdelii</name>
    <dbReference type="NCBI Taxonomy" id="947919"/>
    <lineage>
        <taxon>Bacteria</taxon>
        <taxon>Pseudomonadati</taxon>
        <taxon>Thermodesulfobacteriota</taxon>
        <taxon>Desulfobacteria</taxon>
        <taxon>Desulfobacterales</taxon>
        <taxon>Desulfosarcinaceae</taxon>
        <taxon>Desulfosarcina</taxon>
    </lineage>
</organism>